<dbReference type="InterPro" id="IPR013342">
    <property type="entry name" value="Mandelate_racemase_C"/>
</dbReference>
<evidence type="ECO:0000313" key="6">
    <source>
        <dbReference type="Proteomes" id="UP001429580"/>
    </source>
</evidence>
<keyword evidence="2" id="KW-0479">Metal-binding</keyword>
<dbReference type="SUPFAM" id="SSF54826">
    <property type="entry name" value="Enolase N-terminal domain-like"/>
    <property type="match status" value="1"/>
</dbReference>
<dbReference type="PANTHER" id="PTHR13794">
    <property type="entry name" value="ENOLASE SUPERFAMILY, MANDELATE RACEMASE"/>
    <property type="match status" value="1"/>
</dbReference>
<dbReference type="PANTHER" id="PTHR13794:SF58">
    <property type="entry name" value="MITOCHONDRIAL ENOLASE SUPERFAMILY MEMBER 1"/>
    <property type="match status" value="1"/>
</dbReference>
<gene>
    <name evidence="5" type="ORF">FHS82_003811</name>
</gene>
<dbReference type="PROSITE" id="PS51257">
    <property type="entry name" value="PROKAR_LIPOPROTEIN"/>
    <property type="match status" value="1"/>
</dbReference>
<name>A0ABX0V855_9HYPH</name>
<dbReference type="SUPFAM" id="SSF51604">
    <property type="entry name" value="Enolase C-terminal domain-like"/>
    <property type="match status" value="1"/>
</dbReference>
<dbReference type="SFLD" id="SFLDS00001">
    <property type="entry name" value="Enolase"/>
    <property type="match status" value="1"/>
</dbReference>
<dbReference type="Pfam" id="PF13378">
    <property type="entry name" value="MR_MLE_C"/>
    <property type="match status" value="1"/>
</dbReference>
<dbReference type="InterPro" id="IPR013341">
    <property type="entry name" value="Mandelate_racemase_N_dom"/>
</dbReference>
<reference evidence="5 6" key="1">
    <citation type="submission" date="2020-03" db="EMBL/GenBank/DDBJ databases">
        <title>Genomic Encyclopedia of Type Strains, Phase IV (KMG-IV): sequencing the most valuable type-strain genomes for metagenomic binning, comparative biology and taxonomic classification.</title>
        <authorList>
            <person name="Goeker M."/>
        </authorList>
    </citation>
    <scope>NUCLEOTIDE SEQUENCE [LARGE SCALE GENOMIC DNA]</scope>
    <source>
        <strain evidence="5 6">DSM 103870</strain>
    </source>
</reference>
<dbReference type="CDD" id="cd03316">
    <property type="entry name" value="MR_like"/>
    <property type="match status" value="1"/>
</dbReference>
<evidence type="ECO:0000259" key="4">
    <source>
        <dbReference type="SMART" id="SM00922"/>
    </source>
</evidence>
<comment type="cofactor">
    <cofactor evidence="1">
        <name>Mg(2+)</name>
        <dbReference type="ChEBI" id="CHEBI:18420"/>
    </cofactor>
</comment>
<dbReference type="InterPro" id="IPR046945">
    <property type="entry name" value="RHMD-like"/>
</dbReference>
<comment type="caution">
    <text evidence="5">The sequence shown here is derived from an EMBL/GenBank/DDBJ whole genome shotgun (WGS) entry which is preliminary data.</text>
</comment>
<dbReference type="InterPro" id="IPR029017">
    <property type="entry name" value="Enolase-like_N"/>
</dbReference>
<accession>A0ABX0V855</accession>
<protein>
    <submittedName>
        <fullName evidence="5">L-alanine-DL-glutamate epimerase-like enolase superfamily enzyme</fullName>
    </submittedName>
</protein>
<dbReference type="EMBL" id="JAASQI010000011">
    <property type="protein sequence ID" value="NIJ59950.1"/>
    <property type="molecule type" value="Genomic_DNA"/>
</dbReference>
<dbReference type="Pfam" id="PF02746">
    <property type="entry name" value="MR_MLE_N"/>
    <property type="match status" value="1"/>
</dbReference>
<evidence type="ECO:0000256" key="3">
    <source>
        <dbReference type="ARBA" id="ARBA00022842"/>
    </source>
</evidence>
<dbReference type="InterPro" id="IPR029065">
    <property type="entry name" value="Enolase_C-like"/>
</dbReference>
<dbReference type="Gene3D" id="3.20.20.120">
    <property type="entry name" value="Enolase-like C-terminal domain"/>
    <property type="match status" value="1"/>
</dbReference>
<dbReference type="RefSeq" id="WP_166955857.1">
    <property type="nucleotide sequence ID" value="NZ_JAASQI010000011.1"/>
</dbReference>
<organism evidence="5 6">
    <name type="scientific">Pseudochelatococcus lubricantis</name>
    <dbReference type="NCBI Taxonomy" id="1538102"/>
    <lineage>
        <taxon>Bacteria</taxon>
        <taxon>Pseudomonadati</taxon>
        <taxon>Pseudomonadota</taxon>
        <taxon>Alphaproteobacteria</taxon>
        <taxon>Hyphomicrobiales</taxon>
        <taxon>Chelatococcaceae</taxon>
        <taxon>Pseudochelatococcus</taxon>
    </lineage>
</organism>
<dbReference type="Gene3D" id="3.30.390.10">
    <property type="entry name" value="Enolase-like, N-terminal domain"/>
    <property type="match status" value="1"/>
</dbReference>
<evidence type="ECO:0000256" key="2">
    <source>
        <dbReference type="ARBA" id="ARBA00022723"/>
    </source>
</evidence>
<keyword evidence="6" id="KW-1185">Reference proteome</keyword>
<proteinExistence type="predicted"/>
<keyword evidence="3" id="KW-0460">Magnesium</keyword>
<dbReference type="SMART" id="SM00922">
    <property type="entry name" value="MR_MLE"/>
    <property type="match status" value="1"/>
</dbReference>
<feature type="domain" description="Mandelate racemase/muconate lactonizing enzyme C-terminal" evidence="4">
    <location>
        <begin position="144"/>
        <end position="254"/>
    </location>
</feature>
<evidence type="ECO:0000313" key="5">
    <source>
        <dbReference type="EMBL" id="NIJ59950.1"/>
    </source>
</evidence>
<dbReference type="Proteomes" id="UP001429580">
    <property type="component" value="Unassembled WGS sequence"/>
</dbReference>
<dbReference type="InterPro" id="IPR036849">
    <property type="entry name" value="Enolase-like_C_sf"/>
</dbReference>
<evidence type="ECO:0000256" key="1">
    <source>
        <dbReference type="ARBA" id="ARBA00001946"/>
    </source>
</evidence>
<sequence>MNLTIKDVRVWPAWIPNKMKVGSVSATASISCVVVEVTTEEGVAGHGITSITDEEAVVAVLEGLVAPNIIGLDALDREKIAETLYWLLTPRGQTGYASHAISAIDLALWDILGKAVGLPCWRLLGGARRSVPLYVTFGFGAFDREQLVEAAHHLRSEGVSRFKMVVGHHALAKRNRGVDIDALLREDVVRVRLVREAIGEDSELYIDANCSLNEGAARWLIDSLRDIDIAFFEEPVRDNDPVRMRELRHRTGIRIAAGQNEGQLWRFASLIREEAADVLQPNAVICGGFTAAGKVAALAQANNVDLANGGAFPFHNGHLHAGLVNGGLVEWHLAAVEMCRTLFLGLPEKEGQTLGLSDRPGLGFDLNYDALEDFARRATAHGHGKG</sequence>